<dbReference type="PANTHER" id="PTHR45953">
    <property type="entry name" value="IDURONATE 2-SULFATASE"/>
    <property type="match status" value="1"/>
</dbReference>
<evidence type="ECO:0000259" key="3">
    <source>
        <dbReference type="Pfam" id="PF00884"/>
    </source>
</evidence>
<comment type="caution">
    <text evidence="4">The sequence shown here is derived from an EMBL/GenBank/DDBJ whole genome shotgun (WGS) entry which is preliminary data.</text>
</comment>
<evidence type="ECO:0000256" key="2">
    <source>
        <dbReference type="ARBA" id="ARBA00022801"/>
    </source>
</evidence>
<dbReference type="EMBL" id="VDUZ01000021">
    <property type="protein sequence ID" value="TXL73974.1"/>
    <property type="molecule type" value="Genomic_DNA"/>
</dbReference>
<dbReference type="SUPFAM" id="SSF53649">
    <property type="entry name" value="Alkaline phosphatase-like"/>
    <property type="match status" value="1"/>
</dbReference>
<dbReference type="PANTHER" id="PTHR45953:SF1">
    <property type="entry name" value="IDURONATE 2-SULFATASE"/>
    <property type="match status" value="1"/>
</dbReference>
<accession>A0A5C8PJI2</accession>
<organism evidence="4 5">
    <name type="scientific">Vineibacter terrae</name>
    <dbReference type="NCBI Taxonomy" id="2586908"/>
    <lineage>
        <taxon>Bacteria</taxon>
        <taxon>Pseudomonadati</taxon>
        <taxon>Pseudomonadota</taxon>
        <taxon>Alphaproteobacteria</taxon>
        <taxon>Hyphomicrobiales</taxon>
        <taxon>Vineibacter</taxon>
    </lineage>
</organism>
<name>A0A5C8PJI2_9HYPH</name>
<sequence>MAARRNVLFIVIDQWRAEALGAAGNPVLKTPHLDRLAADGVLCTRHFVQAAPCGPSRAALLTGTYQHNNGVMRNGTPLSLRFTNLALESRKRGYEPALFGYTDTTVDPSGRDPADPALTTYESPLPGFAVELLLPSLPLPWIAHLQAKGYDVPVDMDVIYSPASQPEDRGPTWAPARYAAEHSLAAFQTDRVLDYIAVRRDRPWFVHVAYLSPHPPFIAPLPYHDLYDPAAMPAPNRAPTPADAARQHALLAHYLDKQQQADFFVTGRGRVSDLSDADLAQLRATYYGMVTAVDAQLGRLTEALKAWGLYDDTLIVVTSDHGEMLGDHWMLGKQGYFDEAFHVPLIVRDPLPAADAGRGRRLDRFTEAVDVMPTILEWLDLAVPRQCDGRSLLPLAHGRDAPDWRREAHWEFDFRGLGRHDAEAALGLPMDACSLAVIRDEAYKYVHFAALPPLFFDLAADPHCLNDLSRDPAVAPLMLTYAQKMLSWRILSSARDLTGMTISPQGLIARG</sequence>
<keyword evidence="2" id="KW-0378">Hydrolase</keyword>
<proteinExistence type="predicted"/>
<gene>
    <name evidence="4" type="ORF">FHP25_18795</name>
</gene>
<dbReference type="GO" id="GO:0008484">
    <property type="term" value="F:sulfuric ester hydrolase activity"/>
    <property type="evidence" value="ECO:0007669"/>
    <property type="project" value="TreeGrafter"/>
</dbReference>
<dbReference type="InterPro" id="IPR017850">
    <property type="entry name" value="Alkaline_phosphatase_core_sf"/>
</dbReference>
<keyword evidence="1" id="KW-0479">Metal-binding</keyword>
<dbReference type="Pfam" id="PF00884">
    <property type="entry name" value="Sulfatase"/>
    <property type="match status" value="1"/>
</dbReference>
<dbReference type="OrthoDB" id="9795675at2"/>
<dbReference type="AlphaFoldDB" id="A0A5C8PJI2"/>
<dbReference type="GO" id="GO:0005737">
    <property type="term" value="C:cytoplasm"/>
    <property type="evidence" value="ECO:0007669"/>
    <property type="project" value="TreeGrafter"/>
</dbReference>
<evidence type="ECO:0000313" key="5">
    <source>
        <dbReference type="Proteomes" id="UP000321638"/>
    </source>
</evidence>
<dbReference type="Proteomes" id="UP000321638">
    <property type="component" value="Unassembled WGS sequence"/>
</dbReference>
<evidence type="ECO:0000256" key="1">
    <source>
        <dbReference type="ARBA" id="ARBA00022723"/>
    </source>
</evidence>
<evidence type="ECO:0000313" key="4">
    <source>
        <dbReference type="EMBL" id="TXL73974.1"/>
    </source>
</evidence>
<dbReference type="GO" id="GO:0046872">
    <property type="term" value="F:metal ion binding"/>
    <property type="evidence" value="ECO:0007669"/>
    <property type="project" value="UniProtKB-KW"/>
</dbReference>
<feature type="domain" description="Sulfatase N-terminal" evidence="3">
    <location>
        <begin position="5"/>
        <end position="380"/>
    </location>
</feature>
<protein>
    <submittedName>
        <fullName evidence="4">Alkaline phosphatase family protein</fullName>
    </submittedName>
</protein>
<dbReference type="InterPro" id="IPR000917">
    <property type="entry name" value="Sulfatase_N"/>
</dbReference>
<dbReference type="Gene3D" id="3.40.720.10">
    <property type="entry name" value="Alkaline Phosphatase, subunit A"/>
    <property type="match status" value="1"/>
</dbReference>
<dbReference type="CDD" id="cd16028">
    <property type="entry name" value="PMH"/>
    <property type="match status" value="1"/>
</dbReference>
<reference evidence="4 5" key="1">
    <citation type="submission" date="2019-06" db="EMBL/GenBank/DDBJ databases">
        <title>New taxonomy in bacterial strain CC-CFT640, isolated from vineyard.</title>
        <authorList>
            <person name="Lin S.-Y."/>
            <person name="Tsai C.-F."/>
            <person name="Young C.-C."/>
        </authorList>
    </citation>
    <scope>NUCLEOTIDE SEQUENCE [LARGE SCALE GENOMIC DNA]</scope>
    <source>
        <strain evidence="4 5">CC-CFT640</strain>
    </source>
</reference>
<keyword evidence="5" id="KW-1185">Reference proteome</keyword>
<dbReference type="RefSeq" id="WP_147848499.1">
    <property type="nucleotide sequence ID" value="NZ_VDUZ01000021.1"/>
</dbReference>